<gene>
    <name evidence="3" type="primary">hyp1</name>
</gene>
<protein>
    <submittedName>
        <fullName evidence="3">Hyp1</fullName>
    </submittedName>
</protein>
<keyword evidence="1" id="KW-0472">Membrane</keyword>
<dbReference type="Proteomes" id="UP000017559">
    <property type="component" value="Mitochondrion"/>
</dbReference>
<keyword evidence="2" id="KW-0732">Signal</keyword>
<keyword evidence="1" id="KW-0812">Transmembrane</keyword>
<dbReference type="EMBL" id="HQ259115">
    <property type="protein sequence ID" value="ADO51584.1"/>
    <property type="molecule type" value="Genomic_DNA"/>
</dbReference>
<evidence type="ECO:0000313" key="4">
    <source>
        <dbReference type="Proteomes" id="UP000017559"/>
    </source>
</evidence>
<reference key="2">
    <citation type="journal article" date="2012" name="Fungal Biol.">
        <title>The mitochondrial genome of Moniliophthora roreri, the frosty pod rot pathogen of cacao.</title>
        <authorList>
            <person name="Costa G.G.L."/>
            <person name="Cabrera O.G."/>
            <person name="Tiburcio R.A."/>
            <person name="Medrano F.J."/>
            <person name="Carazzolle M.F."/>
            <person name="Thomazella D.P.T."/>
            <person name="Schuster S.C."/>
            <person name="Carlson J.E."/>
            <person name="Guiltinan M.J."/>
            <person name="Bailey B.A."/>
            <person name="Mieczkowski P."/>
            <person name="Pereira G.A.G."/>
            <person name="Meinhardt L.W."/>
        </authorList>
    </citation>
    <scope>NUCLEOTIDE SEQUENCE [LARGE SCALE GENOMIC DNA]</scope>
    <source>
        <strain>MCA 2997</strain>
    </source>
</reference>
<accession>F2WVH5</accession>
<keyword evidence="1" id="KW-1133">Transmembrane helix</keyword>
<organism>
    <name type="scientific">Moniliophthora roreri (strain MCA 2997)</name>
    <name type="common">Cocoa frosty pod rot fungus</name>
    <name type="synonym">Crinipellis roreri</name>
    <dbReference type="NCBI Taxonomy" id="1381753"/>
    <lineage>
        <taxon>Eukaryota</taxon>
        <taxon>Fungi</taxon>
        <taxon>Dikarya</taxon>
        <taxon>Basidiomycota</taxon>
        <taxon>Agaricomycotina</taxon>
        <taxon>Agaricomycetes</taxon>
        <taxon>Agaricomycetidae</taxon>
        <taxon>Agaricales</taxon>
        <taxon>Marasmiineae</taxon>
        <taxon>Marasmiaceae</taxon>
        <taxon>Moniliophthora</taxon>
    </lineage>
</organism>
<feature type="signal peptide" evidence="2">
    <location>
        <begin position="1"/>
        <end position="20"/>
    </location>
</feature>
<dbReference type="AlphaFoldDB" id="F2WVH5"/>
<geneLocation type="mitochondrion" evidence="3"/>
<sequence length="121" mass="14066">MSVQRLIIIIFIITTYPVSSSLSSSTNQWKWVLFSYYCTPPSLAFFLAGWGCFLIKRLQRLRFNYTHYRKLSPAQLAPPSASSKKKKQQKKRNLFNQLPGILGASLGKIIIFIFYLLFFFD</sequence>
<keyword evidence="3" id="KW-0496">Mitochondrion</keyword>
<evidence type="ECO:0000256" key="1">
    <source>
        <dbReference type="SAM" id="Phobius"/>
    </source>
</evidence>
<dbReference type="GeneID" id="10446031"/>
<feature type="transmembrane region" description="Helical" evidence="1">
    <location>
        <begin position="34"/>
        <end position="55"/>
    </location>
</feature>
<reference evidence="3" key="1">
    <citation type="submission" date="2010-09" db="EMBL/GenBank/DDBJ databases">
        <authorList>
            <person name="Garcia O."/>
            <person name="Costa G.G.L."/>
            <person name="Tiburcio R.A."/>
            <person name="Medrano F.J."/>
            <person name="Carazzolle M.F."/>
            <person name="Thomazella D.T."/>
            <person name="Schuster S.C."/>
            <person name="Carlson J.E."/>
            <person name="Guiltinan M.J."/>
            <person name="Bailey B.A."/>
            <person name="Mieckowski P."/>
            <person name="Pereira G.A.G."/>
            <person name="Meinhardt L.W."/>
        </authorList>
    </citation>
    <scope>NUCLEOTIDE SEQUENCE</scope>
</reference>
<evidence type="ECO:0000313" key="3">
    <source>
        <dbReference type="EMBL" id="ADO51584.1"/>
    </source>
</evidence>
<dbReference type="RefSeq" id="YP_004376346.1">
    <property type="nucleotide sequence ID" value="NC_015400.1"/>
</dbReference>
<feature type="chain" id="PRO_5003292609" evidence="2">
    <location>
        <begin position="21"/>
        <end position="121"/>
    </location>
</feature>
<feature type="transmembrane region" description="Helical" evidence="1">
    <location>
        <begin position="94"/>
        <end position="120"/>
    </location>
</feature>
<keyword evidence="4" id="KW-1185">Reference proteome</keyword>
<name>F2WVH5_MONRO</name>
<proteinExistence type="predicted"/>
<evidence type="ECO:0000256" key="2">
    <source>
        <dbReference type="SAM" id="SignalP"/>
    </source>
</evidence>